<protein>
    <recommendedName>
        <fullName evidence="2">DUF4185 domain-containing protein</fullName>
    </recommendedName>
</protein>
<dbReference type="GeneID" id="90035511"/>
<keyword evidence="1" id="KW-0732">Signal</keyword>
<dbReference type="RefSeq" id="XP_064767911.1">
    <property type="nucleotide sequence ID" value="XM_064909999.1"/>
</dbReference>
<name>A0ABR1F4U6_9ASCO</name>
<sequence>MICYILCILFAARAAVAATATASTSFSVPTYTNPVRWSSQKYNVGAMSRAISVKGKEEYGALVDPSNTYQIYRDGGGSCTLNNRTFFVFDDTTAYTSATSGKLAGFASNSMGMVRDFDDPTALYDYTMSNSVGYFQPIPMSTAEATASKKTSTRYAFWTYTNCVQLSETSAAHFFHVKKYSSSSSSYVLGNTVAKYQIDSTSNIMGVKRWTQLAFANTTYAYGSFASMVVNHVVYLYALDSKYSSSYDVHVASVPADDFWDSSAYKYWDASTSTWSSDQPVPTARRKSSAVIQGTMPFSSGTVFYSEFHNQYLLIFFNGWVDSKFRVITAPTPLGPWNVTNTVIWETSPGKSYNYGGVAHPVFGAQEGATIGQKVRVHFSYQDKNGTTYPKVGRITFK</sequence>
<gene>
    <name evidence="3" type="ORF">BZA70DRAFT_187333</name>
</gene>
<evidence type="ECO:0000259" key="2">
    <source>
        <dbReference type="Pfam" id="PF13810"/>
    </source>
</evidence>
<dbReference type="InterPro" id="IPR025442">
    <property type="entry name" value="DUF4185"/>
</dbReference>
<reference evidence="3 4" key="1">
    <citation type="submission" date="2024-03" db="EMBL/GenBank/DDBJ databases">
        <title>Genome-scale model development and genomic sequencing of the oleaginous clade Lipomyces.</title>
        <authorList>
            <consortium name="Lawrence Berkeley National Laboratory"/>
            <person name="Czajka J.J."/>
            <person name="Han Y."/>
            <person name="Kim J."/>
            <person name="Mondo S.J."/>
            <person name="Hofstad B.A."/>
            <person name="Robles A."/>
            <person name="Haridas S."/>
            <person name="Riley R."/>
            <person name="LaButti K."/>
            <person name="Pangilinan J."/>
            <person name="Andreopoulos W."/>
            <person name="Lipzen A."/>
            <person name="Yan J."/>
            <person name="Wang M."/>
            <person name="Ng V."/>
            <person name="Grigoriev I.V."/>
            <person name="Spatafora J.W."/>
            <person name="Magnuson J.K."/>
            <person name="Baker S.E."/>
            <person name="Pomraning K.R."/>
        </authorList>
    </citation>
    <scope>NUCLEOTIDE SEQUENCE [LARGE SCALE GENOMIC DNA]</scope>
    <source>
        <strain evidence="3 4">Phaff 52-87</strain>
    </source>
</reference>
<feature type="chain" id="PRO_5047207023" description="DUF4185 domain-containing protein" evidence="1">
    <location>
        <begin position="18"/>
        <end position="398"/>
    </location>
</feature>
<keyword evidence="4" id="KW-1185">Reference proteome</keyword>
<dbReference type="Proteomes" id="UP001498771">
    <property type="component" value="Unassembled WGS sequence"/>
</dbReference>
<comment type="caution">
    <text evidence="3">The sequence shown here is derived from an EMBL/GenBank/DDBJ whole genome shotgun (WGS) entry which is preliminary data.</text>
</comment>
<organism evidence="3 4">
    <name type="scientific">Myxozyma melibiosi</name>
    <dbReference type="NCBI Taxonomy" id="54550"/>
    <lineage>
        <taxon>Eukaryota</taxon>
        <taxon>Fungi</taxon>
        <taxon>Dikarya</taxon>
        <taxon>Ascomycota</taxon>
        <taxon>Saccharomycotina</taxon>
        <taxon>Lipomycetes</taxon>
        <taxon>Lipomycetales</taxon>
        <taxon>Lipomycetaceae</taxon>
        <taxon>Myxozyma</taxon>
    </lineage>
</organism>
<evidence type="ECO:0000256" key="1">
    <source>
        <dbReference type="SAM" id="SignalP"/>
    </source>
</evidence>
<evidence type="ECO:0000313" key="3">
    <source>
        <dbReference type="EMBL" id="KAK7204878.1"/>
    </source>
</evidence>
<feature type="signal peptide" evidence="1">
    <location>
        <begin position="1"/>
        <end position="17"/>
    </location>
</feature>
<evidence type="ECO:0000313" key="4">
    <source>
        <dbReference type="Proteomes" id="UP001498771"/>
    </source>
</evidence>
<accession>A0ABR1F4U6</accession>
<dbReference type="Pfam" id="PF13810">
    <property type="entry name" value="DUF4185"/>
    <property type="match status" value="1"/>
</dbReference>
<feature type="domain" description="DUF4185" evidence="2">
    <location>
        <begin position="83"/>
        <end position="372"/>
    </location>
</feature>
<dbReference type="EMBL" id="JBBJBU010000007">
    <property type="protein sequence ID" value="KAK7204878.1"/>
    <property type="molecule type" value="Genomic_DNA"/>
</dbReference>
<proteinExistence type="predicted"/>